<evidence type="ECO:0000256" key="6">
    <source>
        <dbReference type="ARBA" id="ARBA00022617"/>
    </source>
</evidence>
<evidence type="ECO:0000256" key="5">
    <source>
        <dbReference type="ARBA" id="ARBA00022475"/>
    </source>
</evidence>
<keyword evidence="7 14" id="KW-0812">Transmembrane</keyword>
<evidence type="ECO:0000313" key="15">
    <source>
        <dbReference type="EMBL" id="ADQ16999.1"/>
    </source>
</evidence>
<evidence type="ECO:0000256" key="4">
    <source>
        <dbReference type="ARBA" id="ARBA00017504"/>
    </source>
</evidence>
<evidence type="ECO:0000256" key="2">
    <source>
        <dbReference type="ARBA" id="ARBA00005073"/>
    </source>
</evidence>
<dbReference type="GO" id="GO:0046872">
    <property type="term" value="F:metal ion binding"/>
    <property type="evidence" value="ECO:0007669"/>
    <property type="project" value="UniProtKB-KW"/>
</dbReference>
<comment type="pathway">
    <text evidence="2 14">Porphyrin-containing compound metabolism; protoporphyrin-IX biosynthesis; protoporphyrin-IX from protoporphyrinogen-IX: step 1/1.</text>
</comment>
<keyword evidence="8 14" id="KW-0479">Metal-binding</keyword>
<keyword evidence="16" id="KW-1185">Reference proteome</keyword>
<dbReference type="NCBIfam" id="TIGR00701">
    <property type="entry name" value="protoporphyrinogen oxidase HemJ"/>
    <property type="match status" value="1"/>
</dbReference>
<dbReference type="GO" id="GO:0005886">
    <property type="term" value="C:plasma membrane"/>
    <property type="evidence" value="ECO:0007669"/>
    <property type="project" value="UniProtKB-SubCell"/>
</dbReference>
<dbReference type="KEGG" id="lby:Lbys_1279"/>
<keyword evidence="11 14" id="KW-0408">Iron</keyword>
<dbReference type="GO" id="GO:0006782">
    <property type="term" value="P:protoporphyrinogen IX biosynthetic process"/>
    <property type="evidence" value="ECO:0007669"/>
    <property type="project" value="UniProtKB-UniRule"/>
</dbReference>
<keyword evidence="6 14" id="KW-0349">Heme</keyword>
<feature type="transmembrane region" description="Helical" evidence="14">
    <location>
        <begin position="58"/>
        <end position="78"/>
    </location>
</feature>
<name>E4RUX6_LEAB4</name>
<evidence type="ECO:0000256" key="9">
    <source>
        <dbReference type="ARBA" id="ARBA00022989"/>
    </source>
</evidence>
<keyword evidence="5 14" id="KW-1003">Cell membrane</keyword>
<evidence type="ECO:0000256" key="11">
    <source>
        <dbReference type="ARBA" id="ARBA00023004"/>
    </source>
</evidence>
<dbReference type="EMBL" id="CP002305">
    <property type="protein sequence ID" value="ADQ16999.1"/>
    <property type="molecule type" value="Genomic_DNA"/>
</dbReference>
<dbReference type="InterPro" id="IPR005265">
    <property type="entry name" value="HemJ-like"/>
</dbReference>
<evidence type="ECO:0000256" key="13">
    <source>
        <dbReference type="ARBA" id="ARBA00048390"/>
    </source>
</evidence>
<evidence type="ECO:0000256" key="1">
    <source>
        <dbReference type="ARBA" id="ARBA00004651"/>
    </source>
</evidence>
<dbReference type="Proteomes" id="UP000007435">
    <property type="component" value="Chromosome"/>
</dbReference>
<protein>
    <recommendedName>
        <fullName evidence="4 14">Protoporphyrinogen IX oxidase</fullName>
        <shortName evidence="14">PPO</shortName>
        <ecNumber evidence="14">1.3.99.-</ecNumber>
    </recommendedName>
</protein>
<dbReference type="AlphaFoldDB" id="E4RUX6"/>
<evidence type="ECO:0000256" key="12">
    <source>
        <dbReference type="ARBA" id="ARBA00023136"/>
    </source>
</evidence>
<evidence type="ECO:0000256" key="8">
    <source>
        <dbReference type="ARBA" id="ARBA00022723"/>
    </source>
</evidence>
<comment type="subcellular location">
    <subcellularLocation>
        <location evidence="1 14">Cell membrane</location>
        <topology evidence="1 14">Multi-pass membrane protein</topology>
    </subcellularLocation>
</comment>
<dbReference type="HAMAP" id="MF_02239">
    <property type="entry name" value="HemJ"/>
    <property type="match status" value="1"/>
</dbReference>
<reference evidence="15 16" key="2">
    <citation type="journal article" date="2011" name="Stand. Genomic Sci.">
        <title>Complete genome sequence of Leadbetterella byssophila type strain (4M15).</title>
        <authorList>
            <person name="Abt B."/>
            <person name="Teshima H."/>
            <person name="Lucas S."/>
            <person name="Lapidus A."/>
            <person name="Del Rio T.G."/>
            <person name="Nolan M."/>
            <person name="Tice H."/>
            <person name="Cheng J.F."/>
            <person name="Pitluck S."/>
            <person name="Liolios K."/>
            <person name="Pagani I."/>
            <person name="Ivanova N."/>
            <person name="Mavromatis K."/>
            <person name="Pati A."/>
            <person name="Tapia R."/>
            <person name="Han C."/>
            <person name="Goodwin L."/>
            <person name="Chen A."/>
            <person name="Palaniappan K."/>
            <person name="Land M."/>
            <person name="Hauser L."/>
            <person name="Chang Y.J."/>
            <person name="Jeffries C.D."/>
            <person name="Rohde M."/>
            <person name="Goker M."/>
            <person name="Tindall B.J."/>
            <person name="Detter J.C."/>
            <person name="Woyke T."/>
            <person name="Bristow J."/>
            <person name="Eisen J.A."/>
            <person name="Markowitz V."/>
            <person name="Hugenholtz P."/>
            <person name="Klenk H.P."/>
            <person name="Kyrpides N.C."/>
        </authorList>
    </citation>
    <scope>NUCLEOTIDE SEQUENCE [LARGE SCALE GENOMIC DNA]</scope>
    <source>
        <strain evidence="16">DSM 17132 / JCM 16389 / KACC 11308 / NBRC 106382 / 4M15</strain>
    </source>
</reference>
<sequence length="182" mass="21844">MLEYYGYFKAFHIVGFVSWFAGLFYLVRMFVYRAEVNEKPEHLREDWKKQFSIMEWRVYKMIATPAMVITWICGLSMLALNPGIFQQSWIHVKLTLLVLLVVYHFSCRRVIIMQDKDIDTRSSMFYRLFNELPTLFLVAIVLLAVMRDLLDFVKLFFGILIFGFLLYTFVKAYKRRREKSNV</sequence>
<dbReference type="STRING" id="649349.Lbys_1279"/>
<gene>
    <name evidence="15" type="ordered locus">Lbys_1279</name>
</gene>
<dbReference type="PANTHER" id="PTHR40255">
    <property type="entry name" value="UPF0093 MEMBRANE PROTEIN SLR1790"/>
    <property type="match status" value="1"/>
</dbReference>
<dbReference type="PANTHER" id="PTHR40255:SF1">
    <property type="entry name" value="PROTOPORPHYRINOGEN IX OXIDASE"/>
    <property type="match status" value="1"/>
</dbReference>
<evidence type="ECO:0000256" key="14">
    <source>
        <dbReference type="HAMAP-Rule" id="MF_02239"/>
    </source>
</evidence>
<keyword evidence="9 14" id="KW-1133">Transmembrane helix</keyword>
<feature type="binding site" description="axial binding residue" evidence="14">
    <location>
        <position position="12"/>
    </location>
    <ligand>
        <name>heme</name>
        <dbReference type="ChEBI" id="CHEBI:30413"/>
    </ligand>
    <ligandPart>
        <name>Fe</name>
        <dbReference type="ChEBI" id="CHEBI:18248"/>
    </ligandPart>
</feature>
<proteinExistence type="inferred from homology"/>
<dbReference type="OrthoDB" id="9800824at2"/>
<keyword evidence="10 14" id="KW-0560">Oxidoreductase</keyword>
<feature type="transmembrane region" description="Helical" evidence="14">
    <location>
        <begin position="90"/>
        <end position="107"/>
    </location>
</feature>
<comment type="subunit">
    <text evidence="14">Homodimer.</text>
</comment>
<evidence type="ECO:0000256" key="10">
    <source>
        <dbReference type="ARBA" id="ARBA00023002"/>
    </source>
</evidence>
<dbReference type="eggNOG" id="COG1981">
    <property type="taxonomic scope" value="Bacteria"/>
</dbReference>
<keyword evidence="12 14" id="KW-0472">Membrane</keyword>
<dbReference type="HOGENOM" id="CLU_125006_0_0_10"/>
<comment type="function">
    <text evidence="14">Catalyzes the oxidation of protoporphyrinogen IX to protoporphyrin IX.</text>
</comment>
<dbReference type="RefSeq" id="WP_013408049.1">
    <property type="nucleotide sequence ID" value="NC_014655.1"/>
</dbReference>
<reference key="1">
    <citation type="submission" date="2010-11" db="EMBL/GenBank/DDBJ databases">
        <title>The complete genome of Leadbetterella byssophila DSM 17132.</title>
        <authorList>
            <consortium name="US DOE Joint Genome Institute (JGI-PGF)"/>
            <person name="Lucas S."/>
            <person name="Copeland A."/>
            <person name="Lapidus A."/>
            <person name="Glavina del Rio T."/>
            <person name="Dalin E."/>
            <person name="Tice H."/>
            <person name="Bruce D."/>
            <person name="Goodwin L."/>
            <person name="Pitluck S."/>
            <person name="Kyrpides N."/>
            <person name="Mavromatis K."/>
            <person name="Ivanova N."/>
            <person name="Teshima H."/>
            <person name="Brettin T."/>
            <person name="Detter J.C."/>
            <person name="Han C."/>
            <person name="Tapia R."/>
            <person name="Land M."/>
            <person name="Hauser L."/>
            <person name="Markowitz V."/>
            <person name="Cheng J.-F."/>
            <person name="Hugenholtz P."/>
            <person name="Woyke T."/>
            <person name="Wu D."/>
            <person name="Tindall B."/>
            <person name="Pomrenke H.G."/>
            <person name="Brambilla E."/>
            <person name="Klenk H.-P."/>
            <person name="Eisen J.A."/>
        </authorList>
    </citation>
    <scope>NUCLEOTIDE SEQUENCE [LARGE SCALE GENOMIC DNA]</scope>
    <source>
        <strain>DSM 17132</strain>
    </source>
</reference>
<evidence type="ECO:0000313" key="16">
    <source>
        <dbReference type="Proteomes" id="UP000007435"/>
    </source>
</evidence>
<feature type="transmembrane region" description="Helical" evidence="14">
    <location>
        <begin position="152"/>
        <end position="170"/>
    </location>
</feature>
<organism evidence="15 16">
    <name type="scientific">Leadbetterella byssophila (strain DSM 17132 / JCM 16389 / KACC 11308 / NBRC 106382 / 4M15)</name>
    <dbReference type="NCBI Taxonomy" id="649349"/>
    <lineage>
        <taxon>Bacteria</taxon>
        <taxon>Pseudomonadati</taxon>
        <taxon>Bacteroidota</taxon>
        <taxon>Cytophagia</taxon>
        <taxon>Cytophagales</taxon>
        <taxon>Leadbetterellaceae</taxon>
        <taxon>Leadbetterella</taxon>
    </lineage>
</organism>
<evidence type="ECO:0000256" key="7">
    <source>
        <dbReference type="ARBA" id="ARBA00022692"/>
    </source>
</evidence>
<dbReference type="UniPathway" id="UPA00251">
    <property type="reaction ID" value="UER00324"/>
</dbReference>
<evidence type="ECO:0000256" key="3">
    <source>
        <dbReference type="ARBA" id="ARBA00006501"/>
    </source>
</evidence>
<accession>E4RUX6</accession>
<dbReference type="EC" id="1.3.99.-" evidence="14"/>
<feature type="transmembrane region" description="Helical" evidence="14">
    <location>
        <begin position="128"/>
        <end position="146"/>
    </location>
</feature>
<comment type="catalytic activity">
    <reaction evidence="13 14">
        <text>protoporphyrinogen IX + 3 A = protoporphyrin IX + 3 AH2</text>
        <dbReference type="Rhea" id="RHEA:62000"/>
        <dbReference type="ChEBI" id="CHEBI:13193"/>
        <dbReference type="ChEBI" id="CHEBI:17499"/>
        <dbReference type="ChEBI" id="CHEBI:57306"/>
        <dbReference type="ChEBI" id="CHEBI:57307"/>
    </reaction>
</comment>
<feature type="binding site" description="axial binding residue" evidence="14">
    <location>
        <position position="93"/>
    </location>
    <ligand>
        <name>heme</name>
        <dbReference type="ChEBI" id="CHEBI:30413"/>
    </ligand>
    <ligandPart>
        <name>Fe</name>
        <dbReference type="ChEBI" id="CHEBI:18248"/>
    </ligandPart>
</feature>
<feature type="transmembrane region" description="Helical" evidence="14">
    <location>
        <begin position="6"/>
        <end position="27"/>
    </location>
</feature>
<comment type="similarity">
    <text evidence="3 14">Belongs to the HemJ family.</text>
</comment>
<comment type="cofactor">
    <cofactor evidence="14">
        <name>heme b</name>
        <dbReference type="ChEBI" id="CHEBI:60344"/>
    </cofactor>
    <text evidence="14">Binds 1 heme b (iron(II)-protoporphyrin IX) group per subunit.</text>
</comment>
<dbReference type="Pfam" id="PF03653">
    <property type="entry name" value="UPF0093"/>
    <property type="match status" value="1"/>
</dbReference>
<dbReference type="GO" id="GO:0070818">
    <property type="term" value="F:protoporphyrinogen oxidase activity"/>
    <property type="evidence" value="ECO:0007669"/>
    <property type="project" value="UniProtKB-UniRule"/>
</dbReference>